<dbReference type="Gramene" id="Solyc02g086625.1.1">
    <property type="protein sequence ID" value="Solyc02g086625.1.1"/>
    <property type="gene ID" value="Solyc02g086625.1"/>
</dbReference>
<reference evidence="2" key="1">
    <citation type="journal article" date="2012" name="Nature">
        <title>The tomato genome sequence provides insights into fleshy fruit evolution.</title>
        <authorList>
            <consortium name="Tomato Genome Consortium"/>
        </authorList>
    </citation>
    <scope>NUCLEOTIDE SEQUENCE [LARGE SCALE GENOMIC DNA]</scope>
    <source>
        <strain evidence="2">cv. Heinz 1706</strain>
    </source>
</reference>
<dbReference type="InParanoid" id="A0A3Q7FA91"/>
<name>A0A3Q7FA91_SOLLC</name>
<reference evidence="2" key="2">
    <citation type="submission" date="2019-01" db="UniProtKB">
        <authorList>
            <consortium name="EnsemblPlants"/>
        </authorList>
    </citation>
    <scope>IDENTIFICATION</scope>
    <source>
        <strain evidence="2">cv. Heinz 1706</strain>
    </source>
</reference>
<keyword evidence="3" id="KW-1185">Reference proteome</keyword>
<accession>A0A3Q7FA91</accession>
<dbReference type="EnsemblPlants" id="Solyc02g086625.1.1">
    <property type="protein sequence ID" value="Solyc02g086625.1.1"/>
    <property type="gene ID" value="Solyc02g086625.1"/>
</dbReference>
<feature type="compositionally biased region" description="Polar residues" evidence="1">
    <location>
        <begin position="1"/>
        <end position="20"/>
    </location>
</feature>
<proteinExistence type="predicted"/>
<evidence type="ECO:0000313" key="3">
    <source>
        <dbReference type="Proteomes" id="UP000004994"/>
    </source>
</evidence>
<evidence type="ECO:0000256" key="1">
    <source>
        <dbReference type="SAM" id="MobiDB-lite"/>
    </source>
</evidence>
<protein>
    <submittedName>
        <fullName evidence="2">Uncharacterized protein</fullName>
    </submittedName>
</protein>
<feature type="region of interest" description="Disordered" evidence="1">
    <location>
        <begin position="1"/>
        <end position="34"/>
    </location>
</feature>
<dbReference type="AlphaFoldDB" id="A0A3Q7FA91"/>
<organism evidence="2">
    <name type="scientific">Solanum lycopersicum</name>
    <name type="common">Tomato</name>
    <name type="synonym">Lycopersicon esculentum</name>
    <dbReference type="NCBI Taxonomy" id="4081"/>
    <lineage>
        <taxon>Eukaryota</taxon>
        <taxon>Viridiplantae</taxon>
        <taxon>Streptophyta</taxon>
        <taxon>Embryophyta</taxon>
        <taxon>Tracheophyta</taxon>
        <taxon>Spermatophyta</taxon>
        <taxon>Magnoliopsida</taxon>
        <taxon>eudicotyledons</taxon>
        <taxon>Gunneridae</taxon>
        <taxon>Pentapetalae</taxon>
        <taxon>asterids</taxon>
        <taxon>lamiids</taxon>
        <taxon>Solanales</taxon>
        <taxon>Solanaceae</taxon>
        <taxon>Solanoideae</taxon>
        <taxon>Solaneae</taxon>
        <taxon>Solanum</taxon>
        <taxon>Solanum subgen. Lycopersicon</taxon>
    </lineage>
</organism>
<evidence type="ECO:0000313" key="2">
    <source>
        <dbReference type="EnsemblPlants" id="Solyc02g086625.1.1"/>
    </source>
</evidence>
<dbReference type="Proteomes" id="UP000004994">
    <property type="component" value="Chromosome 2"/>
</dbReference>
<sequence length="102" mass="11596">METNPSEFTSTQLKQISFNQSHDEQKSLPMNLPRSLENQSPQLAIFPPLGYSVFRDLNNHMDEFSPPSYVLVEEVLEESAVKLHPYLTKAVMASAFPLTTIR</sequence>